<dbReference type="STRING" id="980251.GCA_001642875_02599"/>
<dbReference type="SUPFAM" id="SSF48452">
    <property type="entry name" value="TPR-like"/>
    <property type="match status" value="1"/>
</dbReference>
<dbReference type="RefSeq" id="WP_168211089.1">
    <property type="nucleotide sequence ID" value="NZ_CP042912.1"/>
</dbReference>
<dbReference type="Gene3D" id="1.25.40.10">
    <property type="entry name" value="Tetratricopeptide repeat domain"/>
    <property type="match status" value="1"/>
</dbReference>
<keyword evidence="2" id="KW-1185">Reference proteome</keyword>
<dbReference type="InterPro" id="IPR011990">
    <property type="entry name" value="TPR-like_helical_dom_sf"/>
</dbReference>
<protein>
    <submittedName>
        <fullName evidence="1">Uncharacterized protein</fullName>
    </submittedName>
</protein>
<dbReference type="EMBL" id="CP042912">
    <property type="protein sequence ID" value="QEG22682.1"/>
    <property type="molecule type" value="Genomic_DNA"/>
</dbReference>
<sequence length="219" mass="24852">MSESPLRFPMLDKLYQQYLEHENSAEFIRLVSQSYNLGSICRLARYGKTISRRAAILVIGFLGDYAENDVMGMALNDSDRAVRMLADHGIRDIWSRQGSPEHRSSIQRLYQLISRHRMQEAIQLANRLLAEDETLSEAWNQRAIALCAEGDIVGAVEDCCEALNCNRYHFPAAIGMAHCCLQLDDMSGALSGFRLALQINPDLEDVRTHIHQLERKSEN</sequence>
<name>A0A5B9PCP3_9BACT</name>
<organism evidence="1 2">
    <name type="scientific">Mariniblastus fucicola</name>
    <dbReference type="NCBI Taxonomy" id="980251"/>
    <lineage>
        <taxon>Bacteria</taxon>
        <taxon>Pseudomonadati</taxon>
        <taxon>Planctomycetota</taxon>
        <taxon>Planctomycetia</taxon>
        <taxon>Pirellulales</taxon>
        <taxon>Pirellulaceae</taxon>
        <taxon>Mariniblastus</taxon>
    </lineage>
</organism>
<gene>
    <name evidence="1" type="ORF">MFFC18_25650</name>
</gene>
<dbReference type="SMART" id="SM00028">
    <property type="entry name" value="TPR"/>
    <property type="match status" value="2"/>
</dbReference>
<dbReference type="KEGG" id="mff:MFFC18_25650"/>
<evidence type="ECO:0000313" key="1">
    <source>
        <dbReference type="EMBL" id="QEG22682.1"/>
    </source>
</evidence>
<dbReference type="Proteomes" id="UP000322214">
    <property type="component" value="Chromosome"/>
</dbReference>
<proteinExistence type="predicted"/>
<evidence type="ECO:0000313" key="2">
    <source>
        <dbReference type="Proteomes" id="UP000322214"/>
    </source>
</evidence>
<dbReference type="AlphaFoldDB" id="A0A5B9PCP3"/>
<accession>A0A5B9PCP3</accession>
<dbReference type="InterPro" id="IPR019734">
    <property type="entry name" value="TPR_rpt"/>
</dbReference>
<reference evidence="1 2" key="1">
    <citation type="submission" date="2019-08" db="EMBL/GenBank/DDBJ databases">
        <title>Deep-cultivation of Planctomycetes and their phenomic and genomic characterization uncovers novel biology.</title>
        <authorList>
            <person name="Wiegand S."/>
            <person name="Jogler M."/>
            <person name="Boedeker C."/>
            <person name="Pinto D."/>
            <person name="Vollmers J."/>
            <person name="Rivas-Marin E."/>
            <person name="Kohn T."/>
            <person name="Peeters S.H."/>
            <person name="Heuer A."/>
            <person name="Rast P."/>
            <person name="Oberbeckmann S."/>
            <person name="Bunk B."/>
            <person name="Jeske O."/>
            <person name="Meyerdierks A."/>
            <person name="Storesund J.E."/>
            <person name="Kallscheuer N."/>
            <person name="Luecker S."/>
            <person name="Lage O.M."/>
            <person name="Pohl T."/>
            <person name="Merkel B.J."/>
            <person name="Hornburger P."/>
            <person name="Mueller R.-W."/>
            <person name="Bruemmer F."/>
            <person name="Labrenz M."/>
            <person name="Spormann A.M."/>
            <person name="Op den Camp H."/>
            <person name="Overmann J."/>
            <person name="Amann R."/>
            <person name="Jetten M.S.M."/>
            <person name="Mascher T."/>
            <person name="Medema M.H."/>
            <person name="Devos D.P."/>
            <person name="Kaster A.-K."/>
            <person name="Ovreas L."/>
            <person name="Rohde M."/>
            <person name="Galperin M.Y."/>
            <person name="Jogler C."/>
        </authorList>
    </citation>
    <scope>NUCLEOTIDE SEQUENCE [LARGE SCALE GENOMIC DNA]</scope>
    <source>
        <strain evidence="1 2">FC18</strain>
    </source>
</reference>